<gene>
    <name evidence="2" type="ORF">METZ01_LOCUS195006</name>
</gene>
<organism evidence="2">
    <name type="scientific">marine metagenome</name>
    <dbReference type="NCBI Taxonomy" id="408172"/>
    <lineage>
        <taxon>unclassified sequences</taxon>
        <taxon>metagenomes</taxon>
        <taxon>ecological metagenomes</taxon>
    </lineage>
</organism>
<feature type="region of interest" description="Disordered" evidence="1">
    <location>
        <begin position="1"/>
        <end position="28"/>
    </location>
</feature>
<evidence type="ECO:0000256" key="1">
    <source>
        <dbReference type="SAM" id="MobiDB-lite"/>
    </source>
</evidence>
<accession>A0A382DVM3</accession>
<protein>
    <submittedName>
        <fullName evidence="2">Uncharacterized protein</fullName>
    </submittedName>
</protein>
<proteinExistence type="predicted"/>
<feature type="non-terminal residue" evidence="2">
    <location>
        <position position="28"/>
    </location>
</feature>
<dbReference type="AlphaFoldDB" id="A0A382DVM3"/>
<evidence type="ECO:0000313" key="2">
    <source>
        <dbReference type="EMBL" id="SVB42152.1"/>
    </source>
</evidence>
<name>A0A382DVM3_9ZZZZ</name>
<reference evidence="2" key="1">
    <citation type="submission" date="2018-05" db="EMBL/GenBank/DDBJ databases">
        <authorList>
            <person name="Lanie J.A."/>
            <person name="Ng W.-L."/>
            <person name="Kazmierczak K.M."/>
            <person name="Andrzejewski T.M."/>
            <person name="Davidsen T.M."/>
            <person name="Wayne K.J."/>
            <person name="Tettelin H."/>
            <person name="Glass J.I."/>
            <person name="Rusch D."/>
            <person name="Podicherti R."/>
            <person name="Tsui H.-C.T."/>
            <person name="Winkler M.E."/>
        </authorList>
    </citation>
    <scope>NUCLEOTIDE SEQUENCE</scope>
</reference>
<dbReference type="EMBL" id="UINC01041207">
    <property type="protein sequence ID" value="SVB42152.1"/>
    <property type="molecule type" value="Genomic_DNA"/>
</dbReference>
<sequence>MATVWSSMPKRSYRESGTVGTDAGAGTE</sequence>